<evidence type="ECO:0000256" key="2">
    <source>
        <dbReference type="SAM" id="SignalP"/>
    </source>
</evidence>
<organism evidence="3 4">
    <name type="scientific">Streptomyces varsoviensis</name>
    <dbReference type="NCBI Taxonomy" id="67373"/>
    <lineage>
        <taxon>Bacteria</taxon>
        <taxon>Bacillati</taxon>
        <taxon>Actinomycetota</taxon>
        <taxon>Actinomycetes</taxon>
        <taxon>Kitasatosporales</taxon>
        <taxon>Streptomycetaceae</taxon>
        <taxon>Streptomyces</taxon>
    </lineage>
</organism>
<dbReference type="Proteomes" id="UP000037020">
    <property type="component" value="Unassembled WGS sequence"/>
</dbReference>
<keyword evidence="4" id="KW-1185">Reference proteome</keyword>
<sequence>MARSSSGPVVAGLTAAALAVVGFLAFQASAAPDNPAKAGAAHSSPSGHPKDKGKGDGKGGPDGKDKASTAIPASSGSGLRVVYALKAKRVWLVGENEQATRTFEVAPSSVSPEPGTYQVPPRGRSPQLLGSDGVQVEHVVQFHIGEGGIVFGFSAALDGSTPDPNATKKTGAVREQRADGAAMWKFATTGTKVVVVP</sequence>
<feature type="chain" id="PRO_5047090826" description="L,D-transpeptidase" evidence="2">
    <location>
        <begin position="31"/>
        <end position="197"/>
    </location>
</feature>
<dbReference type="RefSeq" id="WP_030887479.1">
    <property type="nucleotide sequence ID" value="NZ_JBIRHZ010000012.1"/>
</dbReference>
<feature type="region of interest" description="Disordered" evidence="1">
    <location>
        <begin position="32"/>
        <end position="73"/>
    </location>
</feature>
<evidence type="ECO:0000256" key="1">
    <source>
        <dbReference type="SAM" id="MobiDB-lite"/>
    </source>
</evidence>
<feature type="compositionally biased region" description="Basic and acidic residues" evidence="1">
    <location>
        <begin position="48"/>
        <end position="67"/>
    </location>
</feature>
<evidence type="ECO:0000313" key="4">
    <source>
        <dbReference type="Proteomes" id="UP000037020"/>
    </source>
</evidence>
<dbReference type="EMBL" id="LGUT01001671">
    <property type="protein sequence ID" value="KOG88476.1"/>
    <property type="molecule type" value="Genomic_DNA"/>
</dbReference>
<name>A0ABR5J546_9ACTN</name>
<reference evidence="3 4" key="1">
    <citation type="submission" date="2015-07" db="EMBL/GenBank/DDBJ databases">
        <authorList>
            <person name="Ju K.-S."/>
            <person name="Doroghazi J.R."/>
            <person name="Metcalf W.W."/>
        </authorList>
    </citation>
    <scope>NUCLEOTIDE SEQUENCE [LARGE SCALE GENOMIC DNA]</scope>
    <source>
        <strain evidence="3 4">NRRL B-3589</strain>
    </source>
</reference>
<protein>
    <recommendedName>
        <fullName evidence="5">L,D-transpeptidase</fullName>
    </recommendedName>
</protein>
<comment type="caution">
    <text evidence="3">The sequence shown here is derived from an EMBL/GenBank/DDBJ whole genome shotgun (WGS) entry which is preliminary data.</text>
</comment>
<gene>
    <name evidence="3" type="ORF">ADK38_19595</name>
</gene>
<feature type="compositionally biased region" description="Low complexity" evidence="1">
    <location>
        <begin position="32"/>
        <end position="41"/>
    </location>
</feature>
<evidence type="ECO:0000313" key="3">
    <source>
        <dbReference type="EMBL" id="KOG88476.1"/>
    </source>
</evidence>
<evidence type="ECO:0008006" key="5">
    <source>
        <dbReference type="Google" id="ProtNLM"/>
    </source>
</evidence>
<proteinExistence type="predicted"/>
<feature type="signal peptide" evidence="2">
    <location>
        <begin position="1"/>
        <end position="30"/>
    </location>
</feature>
<keyword evidence="2" id="KW-0732">Signal</keyword>
<accession>A0ABR5J546</accession>